<reference evidence="1" key="1">
    <citation type="submission" date="2015-02" db="EMBL/GenBank/DDBJ databases">
        <title>Sequence analysis of the plasmid encoding blaPER-1 from Vibrio parahaemolyticus.</title>
        <authorList>
            <person name="Li R."/>
            <person name="Chen S."/>
        </authorList>
    </citation>
    <scope>NUCLEOTIDE SEQUENCE</scope>
    <source>
        <strain evidence="1">2011VPH2</strain>
        <plasmid evidence="1">pVPH2</plasmid>
    </source>
</reference>
<organism evidence="1">
    <name type="scientific">Vibrio parahaemolyticus</name>
    <dbReference type="NCBI Taxonomy" id="670"/>
    <lineage>
        <taxon>Bacteria</taxon>
        <taxon>Pseudomonadati</taxon>
        <taxon>Pseudomonadota</taxon>
        <taxon>Gammaproteobacteria</taxon>
        <taxon>Vibrionales</taxon>
        <taxon>Vibrionaceae</taxon>
        <taxon>Vibrio</taxon>
    </lineage>
</organism>
<accession>A0A162CC04</accession>
<dbReference type="EMBL" id="KP791968">
    <property type="protein sequence ID" value="AKD43600.1"/>
    <property type="molecule type" value="Genomic_DNA"/>
</dbReference>
<proteinExistence type="predicted"/>
<protein>
    <submittedName>
        <fullName evidence="1">Uncharacterized protein</fullName>
    </submittedName>
</protein>
<dbReference type="AlphaFoldDB" id="A0A162CC04"/>
<keyword evidence="1" id="KW-0614">Plasmid</keyword>
<name>A0A162CC04_VIBPH</name>
<geneLocation type="plasmid" evidence="1">
    <name>pVPH2</name>
</geneLocation>
<evidence type="ECO:0000313" key="1">
    <source>
        <dbReference type="EMBL" id="AKD43600.1"/>
    </source>
</evidence>
<sequence length="75" mass="8328">MRQFVLMKHPLFIRAANIAKFGGSAAKVVITKHGGELYVIKHWLMSDVISGLVNKNPGIFLSPPDKSVYFDTKTP</sequence>